<dbReference type="Proteomes" id="UP000027138">
    <property type="component" value="Unassembled WGS sequence"/>
</dbReference>
<dbReference type="Gene3D" id="3.30.200.20">
    <property type="entry name" value="Phosphorylase Kinase, domain 1"/>
    <property type="match status" value="1"/>
</dbReference>
<dbReference type="Pfam" id="PF00295">
    <property type="entry name" value="Glyco_hydro_28"/>
    <property type="match status" value="1"/>
</dbReference>
<dbReference type="InterPro" id="IPR011050">
    <property type="entry name" value="Pectin_lyase_fold/virulence"/>
</dbReference>
<feature type="compositionally biased region" description="Polar residues" evidence="9">
    <location>
        <begin position="453"/>
        <end position="462"/>
    </location>
</feature>
<accession>A0A067K8S2</accession>
<feature type="compositionally biased region" description="Low complexity" evidence="9">
    <location>
        <begin position="512"/>
        <end position="522"/>
    </location>
</feature>
<dbReference type="GO" id="GO:0004672">
    <property type="term" value="F:protein kinase activity"/>
    <property type="evidence" value="ECO:0007669"/>
    <property type="project" value="InterPro"/>
</dbReference>
<dbReference type="Pfam" id="PF07714">
    <property type="entry name" value="PK_Tyr_Ser-Thr"/>
    <property type="match status" value="1"/>
</dbReference>
<proteinExistence type="inferred from homology"/>
<evidence type="ECO:0000256" key="8">
    <source>
        <dbReference type="RuleBase" id="RU361169"/>
    </source>
</evidence>
<evidence type="ECO:0000256" key="2">
    <source>
        <dbReference type="ARBA" id="ARBA00008834"/>
    </source>
</evidence>
<dbReference type="Gene3D" id="1.10.510.10">
    <property type="entry name" value="Transferase(Phosphotransferase) domain 1"/>
    <property type="match status" value="1"/>
</dbReference>
<sequence>MSFEYIDGLTLTGKGTFDGQGPVVWQYNDCKTNEDCQKLPASLKFHKVNNSEVSEITSLNSMFFHYHIVKCQNISFHHLTITAPDASPNTDGMHISSSSFISVTNSMIGTGDDCVSIRDRTTNLIVSQVTCGPGHGISVGSLGKYPKEEDVSGIVVSNCTFSNTTNGARIKTYSESDPSNAYGIVYQDIIMNHVKNPIIIDQKYGITDKEAQPSNSKVKVSDGHFRNIKGTSVSAVAVDLQCSSAFPCEGVELFDIDLTYIGDTPSTESASCSNAKVTCDGRDHQCKQIVIVVLEGEKVVLGENTGLTPLCRALRDVVNPEDEIIVLTLLHVKITTSEASSVSGHCNQSCDQADPYIRFLHEEISLRKDVFLRIFRPFYNKCKSNEVKFQVKVAAGFRPKDIIVEEANNVRANWIVMDRCFSKHLTFRLSGTDCNISLVSDDEAVFCSCLTTNEAPESSSKSPKLRKGSISVEEASTSNCHPQSKVLDSNETRPCLSPRPASTRKESENQILSAPTPSATLPATTCKRSEIQILSGPTESTAIPLQQKKRDISKRANNFSGQPLQLTWEVVMDITQGFKSRTCLNGQDRNCMTYYGYLEDTQSFVLVKRFNQNCNSILEAERKAALSLQHKNILTLTGYFRNEHNIILVFPLIIEGTLDKHLCDLGRKHWKLTFQDKLKIAIGIAYGVRYMHEECPRGPIVHGELQPTNIFLTSDMQPMISGFEHATWLQFKQESPAFNNRYRLEDSLDHGSMLLIKSDIFFFGVLLLRLFCRRSAPRDDKILIEWARPLLLDRAFHLLLEDSDDVDIHAVYRVMAAARMCTISKPILRPPMSERICISSNVFIVRLFFFSSSRSSSAKNDVVLVAVGPLQLEDSD</sequence>
<dbReference type="InterPro" id="IPR000743">
    <property type="entry name" value="Glyco_hydro_28"/>
</dbReference>
<feature type="compositionally biased region" description="Polar residues" evidence="9">
    <location>
        <begin position="474"/>
        <end position="489"/>
    </location>
</feature>
<evidence type="ECO:0000259" key="10">
    <source>
        <dbReference type="PROSITE" id="PS50011"/>
    </source>
</evidence>
<name>A0A067K8S2_JATCU</name>
<evidence type="ECO:0000256" key="5">
    <source>
        <dbReference type="ARBA" id="ARBA00022801"/>
    </source>
</evidence>
<evidence type="ECO:0000256" key="9">
    <source>
        <dbReference type="SAM" id="MobiDB-lite"/>
    </source>
</evidence>
<evidence type="ECO:0000313" key="11">
    <source>
        <dbReference type="EMBL" id="KDP28194.1"/>
    </source>
</evidence>
<evidence type="ECO:0000256" key="1">
    <source>
        <dbReference type="ARBA" id="ARBA00004191"/>
    </source>
</evidence>
<protein>
    <recommendedName>
        <fullName evidence="10">Protein kinase domain-containing protein</fullName>
    </recommendedName>
</protein>
<keyword evidence="6 8" id="KW-0326">Glycosidase</keyword>
<keyword evidence="4" id="KW-0964">Secreted</keyword>
<dbReference type="SUPFAM" id="SSF56112">
    <property type="entry name" value="Protein kinase-like (PK-like)"/>
    <property type="match status" value="1"/>
</dbReference>
<reference evidence="11 12" key="1">
    <citation type="journal article" date="2014" name="PLoS ONE">
        <title>Global Analysis of Gene Expression Profiles in Physic Nut (Jatropha curcas L.) Seedlings Exposed to Salt Stress.</title>
        <authorList>
            <person name="Zhang L."/>
            <person name="Zhang C."/>
            <person name="Wu P."/>
            <person name="Chen Y."/>
            <person name="Li M."/>
            <person name="Jiang H."/>
            <person name="Wu G."/>
        </authorList>
    </citation>
    <scope>NUCLEOTIDE SEQUENCE [LARGE SCALE GENOMIC DNA]</scope>
    <source>
        <strain evidence="12">cv. GZQX0401</strain>
        <tissue evidence="11">Young leaves</tissue>
    </source>
</reference>
<dbReference type="PANTHER" id="PTHR31375">
    <property type="match status" value="1"/>
</dbReference>
<keyword evidence="5 8" id="KW-0378">Hydrolase</keyword>
<dbReference type="GO" id="GO:0005524">
    <property type="term" value="F:ATP binding"/>
    <property type="evidence" value="ECO:0007669"/>
    <property type="project" value="InterPro"/>
</dbReference>
<dbReference type="SMART" id="SM00710">
    <property type="entry name" value="PbH1"/>
    <property type="match status" value="4"/>
</dbReference>
<feature type="domain" description="Protein kinase" evidence="10">
    <location>
        <begin position="568"/>
        <end position="844"/>
    </location>
</feature>
<evidence type="ECO:0000256" key="4">
    <source>
        <dbReference type="ARBA" id="ARBA00022525"/>
    </source>
</evidence>
<comment type="subcellular location">
    <subcellularLocation>
        <location evidence="1">Secreted</location>
        <location evidence="1">Cell wall</location>
    </subcellularLocation>
</comment>
<evidence type="ECO:0000256" key="6">
    <source>
        <dbReference type="ARBA" id="ARBA00023295"/>
    </source>
</evidence>
<dbReference type="AlphaFoldDB" id="A0A067K8S2"/>
<gene>
    <name evidence="11" type="ORF">JCGZ_13965</name>
</gene>
<dbReference type="OrthoDB" id="1528077at2759"/>
<keyword evidence="7" id="KW-0961">Cell wall biogenesis/degradation</keyword>
<dbReference type="InterPro" id="IPR012334">
    <property type="entry name" value="Pectin_lyas_fold"/>
</dbReference>
<evidence type="ECO:0000313" key="12">
    <source>
        <dbReference type="Proteomes" id="UP000027138"/>
    </source>
</evidence>
<dbReference type="InterPro" id="IPR006626">
    <property type="entry name" value="PbH1"/>
</dbReference>
<dbReference type="InterPro" id="IPR001245">
    <property type="entry name" value="Ser-Thr/Tyr_kinase_cat_dom"/>
</dbReference>
<keyword evidence="3" id="KW-0134">Cell wall</keyword>
<dbReference type="EMBL" id="KK914782">
    <property type="protein sequence ID" value="KDP28194.1"/>
    <property type="molecule type" value="Genomic_DNA"/>
</dbReference>
<dbReference type="PROSITE" id="PS50011">
    <property type="entry name" value="PROTEIN_KINASE_DOM"/>
    <property type="match status" value="1"/>
</dbReference>
<evidence type="ECO:0000256" key="7">
    <source>
        <dbReference type="ARBA" id="ARBA00023316"/>
    </source>
</evidence>
<dbReference type="Gene3D" id="2.160.20.10">
    <property type="entry name" value="Single-stranded right-handed beta-helix, Pectin lyase-like"/>
    <property type="match status" value="1"/>
</dbReference>
<organism evidence="11 12">
    <name type="scientific">Jatropha curcas</name>
    <name type="common">Barbados nut</name>
    <dbReference type="NCBI Taxonomy" id="180498"/>
    <lineage>
        <taxon>Eukaryota</taxon>
        <taxon>Viridiplantae</taxon>
        <taxon>Streptophyta</taxon>
        <taxon>Embryophyta</taxon>
        <taxon>Tracheophyta</taxon>
        <taxon>Spermatophyta</taxon>
        <taxon>Magnoliopsida</taxon>
        <taxon>eudicotyledons</taxon>
        <taxon>Gunneridae</taxon>
        <taxon>Pentapetalae</taxon>
        <taxon>rosids</taxon>
        <taxon>fabids</taxon>
        <taxon>Malpighiales</taxon>
        <taxon>Euphorbiaceae</taxon>
        <taxon>Crotonoideae</taxon>
        <taxon>Jatropheae</taxon>
        <taxon>Jatropha</taxon>
    </lineage>
</organism>
<comment type="similarity">
    <text evidence="2 8">Belongs to the glycosyl hydrolase 28 family.</text>
</comment>
<feature type="region of interest" description="Disordered" evidence="9">
    <location>
        <begin position="453"/>
        <end position="522"/>
    </location>
</feature>
<dbReference type="GO" id="GO:0071555">
    <property type="term" value="P:cell wall organization"/>
    <property type="evidence" value="ECO:0007669"/>
    <property type="project" value="UniProtKB-KW"/>
</dbReference>
<dbReference type="GO" id="GO:0005975">
    <property type="term" value="P:carbohydrate metabolic process"/>
    <property type="evidence" value="ECO:0007669"/>
    <property type="project" value="InterPro"/>
</dbReference>
<evidence type="ECO:0000256" key="3">
    <source>
        <dbReference type="ARBA" id="ARBA00022512"/>
    </source>
</evidence>
<keyword evidence="12" id="KW-1185">Reference proteome</keyword>
<dbReference type="InterPro" id="IPR000719">
    <property type="entry name" value="Prot_kinase_dom"/>
</dbReference>
<dbReference type="InterPro" id="IPR011009">
    <property type="entry name" value="Kinase-like_dom_sf"/>
</dbReference>
<dbReference type="GO" id="GO:0004650">
    <property type="term" value="F:polygalacturonase activity"/>
    <property type="evidence" value="ECO:0007669"/>
    <property type="project" value="InterPro"/>
</dbReference>
<dbReference type="SUPFAM" id="SSF51126">
    <property type="entry name" value="Pectin lyase-like"/>
    <property type="match status" value="1"/>
</dbReference>